<sequence>METVSLAALIEQATAEPGTGFASGNVRSFEVLFREESLAALERAHPGIFAFLAFHPGVDEPVADYVREGTLGSDSGMHILVLYTDDATLKTPGPTISVGGVEIDSRTHPAYETARLLFHPQAPPPLPGIIFVDRFTGEGRAQYSSLEGLVDASEVRGRLRSLFTMAENALGPDQNRDTFSRSFDTMLREARMPYETSGRAPLRTWLSMSHQNAAQCGSDMVTAIGGLG</sequence>
<protein>
    <submittedName>
        <fullName evidence="1">Uncharacterized protein</fullName>
    </submittedName>
</protein>
<dbReference type="RefSeq" id="WP_205375636.1">
    <property type="nucleotide sequence ID" value="NZ_JAFEJA010000001.1"/>
</dbReference>
<comment type="caution">
    <text evidence="1">The sequence shown here is derived from an EMBL/GenBank/DDBJ whole genome shotgun (WGS) entry which is preliminary data.</text>
</comment>
<gene>
    <name evidence="1" type="ORF">JE024_24415</name>
</gene>
<name>A0ABS2UWI8_9ACTN</name>
<evidence type="ECO:0000313" key="2">
    <source>
        <dbReference type="Proteomes" id="UP000664109"/>
    </source>
</evidence>
<keyword evidence="2" id="KW-1185">Reference proteome</keyword>
<organism evidence="1 2">
    <name type="scientific">Streptomyces zhihengii</name>
    <dbReference type="NCBI Taxonomy" id="1818004"/>
    <lineage>
        <taxon>Bacteria</taxon>
        <taxon>Bacillati</taxon>
        <taxon>Actinomycetota</taxon>
        <taxon>Actinomycetes</taxon>
        <taxon>Kitasatosporales</taxon>
        <taxon>Streptomycetaceae</taxon>
        <taxon>Streptomyces</taxon>
    </lineage>
</organism>
<dbReference type="Proteomes" id="UP000664109">
    <property type="component" value="Unassembled WGS sequence"/>
</dbReference>
<accession>A0ABS2UWI8</accession>
<reference evidence="1 2" key="1">
    <citation type="journal article" date="2016" name="Arch. Microbiol.">
        <title>Streptomyces zhihengii sp. nov., isolated from rhizospheric soil of Psammosilene tunicoides.</title>
        <authorList>
            <person name="Huang M.J."/>
            <person name="Fei J.J."/>
            <person name="Salam N."/>
            <person name="Kim C.J."/>
            <person name="Hozzein W.N."/>
            <person name="Xiao M."/>
            <person name="Huang H.Q."/>
            <person name="Li W.J."/>
        </authorList>
    </citation>
    <scope>NUCLEOTIDE SEQUENCE [LARGE SCALE GENOMIC DNA]</scope>
    <source>
        <strain evidence="1 2">YIM T102</strain>
    </source>
</reference>
<evidence type="ECO:0000313" key="1">
    <source>
        <dbReference type="EMBL" id="MBM9621820.1"/>
    </source>
</evidence>
<proteinExistence type="predicted"/>
<dbReference type="EMBL" id="JAFEJA010000001">
    <property type="protein sequence ID" value="MBM9621820.1"/>
    <property type="molecule type" value="Genomic_DNA"/>
</dbReference>